<feature type="region of interest" description="Disordered" evidence="2">
    <location>
        <begin position="216"/>
        <end position="250"/>
    </location>
</feature>
<dbReference type="CDD" id="cd07936">
    <property type="entry name" value="SCAN"/>
    <property type="match status" value="1"/>
</dbReference>
<keyword evidence="1" id="KW-0539">Nucleus</keyword>
<reference evidence="4" key="1">
    <citation type="submission" date="2025-08" db="UniProtKB">
        <authorList>
            <consortium name="Ensembl"/>
        </authorList>
    </citation>
    <scope>IDENTIFICATION</scope>
</reference>
<feature type="domain" description="SCAN box" evidence="3">
    <location>
        <begin position="112"/>
        <end position="191"/>
    </location>
</feature>
<proteinExistence type="predicted"/>
<evidence type="ECO:0000256" key="2">
    <source>
        <dbReference type="SAM" id="MobiDB-lite"/>
    </source>
</evidence>
<organism evidence="4 5">
    <name type="scientific">Sphenodon punctatus</name>
    <name type="common">Tuatara</name>
    <name type="synonym">Hatteria punctata</name>
    <dbReference type="NCBI Taxonomy" id="8508"/>
    <lineage>
        <taxon>Eukaryota</taxon>
        <taxon>Metazoa</taxon>
        <taxon>Chordata</taxon>
        <taxon>Craniata</taxon>
        <taxon>Vertebrata</taxon>
        <taxon>Euteleostomi</taxon>
        <taxon>Lepidosauria</taxon>
        <taxon>Sphenodontia</taxon>
        <taxon>Sphenodontidae</taxon>
        <taxon>Sphenodon</taxon>
    </lineage>
</organism>
<dbReference type="SMART" id="SM00431">
    <property type="entry name" value="SCAN"/>
    <property type="match status" value="1"/>
</dbReference>
<evidence type="ECO:0000313" key="4">
    <source>
        <dbReference type="Ensembl" id="ENSSPUP00000005510.1"/>
    </source>
</evidence>
<evidence type="ECO:0000256" key="1">
    <source>
        <dbReference type="ARBA" id="ARBA00023242"/>
    </source>
</evidence>
<protein>
    <recommendedName>
        <fullName evidence="3">SCAN box domain-containing protein</fullName>
    </recommendedName>
</protein>
<dbReference type="AlphaFoldDB" id="A0A8D0L395"/>
<dbReference type="PANTHER" id="PTHR45935">
    <property type="entry name" value="PROTEIN ZBED8-RELATED"/>
    <property type="match status" value="1"/>
</dbReference>
<dbReference type="Pfam" id="PF02023">
    <property type="entry name" value="SCAN"/>
    <property type="match status" value="1"/>
</dbReference>
<sequence length="395" mass="43189">MEEQELAGVGPLGEERLERGPAPSASAPAWGNLQVPTLQPGDDITAYLATFERVAGACQWPRGEWVSRLVPALSGSAWQAYSSLEARDRGDYGKVKAAILRGDAAGSTETQRQRFRQFRYQETAGPGEACSRLWELCCRWLKPESRTKEQILELLILEQFLSILPQEMQSWVREWKPETCVQAVSLAEYFQLGQRQGGRPALEVTVRVKVEEVTPDLPGASWESPRAQLQQPPLHPAPVSQEGLSAAPAPAPRVQAVCLPREQPAGAGSPNRAEELPPEEGSGDLAMAVESQGDSGQEASSQREESRLQREVESPSRDGGDTLRRKWRRRPPGCTSRAARDRGRDPTQARGRVPARGTRAALGRAWRLLPTRKASQRPDLAPAASQGAQPPGLSP</sequence>
<reference evidence="4" key="2">
    <citation type="submission" date="2025-09" db="UniProtKB">
        <authorList>
            <consortium name="Ensembl"/>
        </authorList>
    </citation>
    <scope>IDENTIFICATION</scope>
</reference>
<dbReference type="SUPFAM" id="SSF47353">
    <property type="entry name" value="Retrovirus capsid dimerization domain-like"/>
    <property type="match status" value="1"/>
</dbReference>
<feature type="region of interest" description="Disordered" evidence="2">
    <location>
        <begin position="262"/>
        <end position="395"/>
    </location>
</feature>
<evidence type="ECO:0000313" key="5">
    <source>
        <dbReference type="Proteomes" id="UP000694392"/>
    </source>
</evidence>
<name>A0A8D0L395_SPHPU</name>
<keyword evidence="5" id="KW-1185">Reference proteome</keyword>
<feature type="compositionally biased region" description="Basic and acidic residues" evidence="2">
    <location>
        <begin position="301"/>
        <end position="324"/>
    </location>
</feature>
<feature type="compositionally biased region" description="Basic and acidic residues" evidence="2">
    <location>
        <begin position="338"/>
        <end position="347"/>
    </location>
</feature>
<dbReference type="PROSITE" id="PS50804">
    <property type="entry name" value="SCAN_BOX"/>
    <property type="match status" value="1"/>
</dbReference>
<dbReference type="Gene3D" id="1.10.4020.10">
    <property type="entry name" value="DNA breaking-rejoining enzymes"/>
    <property type="match status" value="1"/>
</dbReference>
<dbReference type="PANTHER" id="PTHR45935:SF15">
    <property type="entry name" value="SCAN BOX DOMAIN-CONTAINING PROTEIN"/>
    <property type="match status" value="1"/>
</dbReference>
<dbReference type="GeneTree" id="ENSGT00940000154715"/>
<dbReference type="InterPro" id="IPR050916">
    <property type="entry name" value="SCAN-C2H2_zinc_finger"/>
</dbReference>
<dbReference type="Ensembl" id="ENSSPUT00000005857.1">
    <property type="protein sequence ID" value="ENSSPUP00000005510.1"/>
    <property type="gene ID" value="ENSSPUG00000004250.1"/>
</dbReference>
<dbReference type="InterPro" id="IPR038269">
    <property type="entry name" value="SCAN_sf"/>
</dbReference>
<dbReference type="InterPro" id="IPR003309">
    <property type="entry name" value="SCAN_dom"/>
</dbReference>
<dbReference type="FunFam" id="1.10.4020.10:FF:000001">
    <property type="entry name" value="zinc finger protein 263 isoform X1"/>
    <property type="match status" value="1"/>
</dbReference>
<feature type="region of interest" description="Disordered" evidence="2">
    <location>
        <begin position="1"/>
        <end position="33"/>
    </location>
</feature>
<evidence type="ECO:0000259" key="3">
    <source>
        <dbReference type="PROSITE" id="PS50804"/>
    </source>
</evidence>
<accession>A0A8D0L395</accession>
<feature type="compositionally biased region" description="Low complexity" evidence="2">
    <location>
        <begin position="381"/>
        <end position="395"/>
    </location>
</feature>
<dbReference type="Proteomes" id="UP000694392">
    <property type="component" value="Unplaced"/>
</dbReference>